<protein>
    <submittedName>
        <fullName evidence="1">Uncharacterized protein</fullName>
    </submittedName>
</protein>
<evidence type="ECO:0000313" key="1">
    <source>
        <dbReference type="EMBL" id="GIM45815.1"/>
    </source>
</evidence>
<evidence type="ECO:0000313" key="2">
    <source>
        <dbReference type="Proteomes" id="UP001057291"/>
    </source>
</evidence>
<reference evidence="1" key="1">
    <citation type="journal article" date="2023" name="Int. J. Syst. Evol. Microbiol.">
        <title>Collibacillus ludicampi gen. nov., sp. nov., a new soil bacterium of the family Alicyclobacillaceae.</title>
        <authorList>
            <person name="Jojima T."/>
            <person name="Ioku Y."/>
            <person name="Fukuta Y."/>
            <person name="Shirasaka N."/>
            <person name="Matsumura Y."/>
            <person name="Mori M."/>
        </authorList>
    </citation>
    <scope>NUCLEOTIDE SEQUENCE</scope>
    <source>
        <strain evidence="1">TP075</strain>
    </source>
</reference>
<dbReference type="EMBL" id="BOQE01000001">
    <property type="protein sequence ID" value="GIM45815.1"/>
    <property type="molecule type" value="Genomic_DNA"/>
</dbReference>
<sequence length="62" mass="7046">MVARSKMKGVCTTFTKQSLGRVIYPRSARVQPILHMCGLVDVMGSQIEQMRTNREEVSYAKK</sequence>
<comment type="caution">
    <text evidence="1">The sequence shown here is derived from an EMBL/GenBank/DDBJ whole genome shotgun (WGS) entry which is preliminary data.</text>
</comment>
<keyword evidence="2" id="KW-1185">Reference proteome</keyword>
<dbReference type="Proteomes" id="UP001057291">
    <property type="component" value="Unassembled WGS sequence"/>
</dbReference>
<organism evidence="1 2">
    <name type="scientific">Collibacillus ludicampi</name>
    <dbReference type="NCBI Taxonomy" id="2771369"/>
    <lineage>
        <taxon>Bacteria</taxon>
        <taxon>Bacillati</taxon>
        <taxon>Bacillota</taxon>
        <taxon>Bacilli</taxon>
        <taxon>Bacillales</taxon>
        <taxon>Alicyclobacillaceae</taxon>
        <taxon>Collibacillus</taxon>
    </lineage>
</organism>
<name>A0AAV4LDB7_9BACL</name>
<accession>A0AAV4LDB7</accession>
<dbReference type="AlphaFoldDB" id="A0AAV4LDB7"/>
<proteinExistence type="predicted"/>
<gene>
    <name evidence="1" type="ORF">DNHGIG_13640</name>
</gene>